<feature type="transmembrane region" description="Helical" evidence="6">
    <location>
        <begin position="223"/>
        <end position="239"/>
    </location>
</feature>
<gene>
    <name evidence="7" type="ORF">HZF10_08180</name>
</gene>
<evidence type="ECO:0000256" key="1">
    <source>
        <dbReference type="ARBA" id="ARBA00004651"/>
    </source>
</evidence>
<dbReference type="AlphaFoldDB" id="A0A7Y9C721"/>
<keyword evidence="8" id="KW-1185">Reference proteome</keyword>
<accession>A0A7Y9C721</accession>
<feature type="transmembrane region" description="Helical" evidence="6">
    <location>
        <begin position="429"/>
        <end position="447"/>
    </location>
</feature>
<feature type="transmembrane region" description="Helical" evidence="6">
    <location>
        <begin position="12"/>
        <end position="32"/>
    </location>
</feature>
<evidence type="ECO:0000313" key="7">
    <source>
        <dbReference type="EMBL" id="NYA70892.1"/>
    </source>
</evidence>
<dbReference type="PANTHER" id="PTHR30250">
    <property type="entry name" value="PST FAMILY PREDICTED COLANIC ACID TRANSPORTER"/>
    <property type="match status" value="1"/>
</dbReference>
<feature type="transmembrane region" description="Helical" evidence="6">
    <location>
        <begin position="124"/>
        <end position="148"/>
    </location>
</feature>
<feature type="transmembrane region" description="Helical" evidence="6">
    <location>
        <begin position="80"/>
        <end position="104"/>
    </location>
</feature>
<evidence type="ECO:0000256" key="4">
    <source>
        <dbReference type="ARBA" id="ARBA00022989"/>
    </source>
</evidence>
<feature type="transmembrane region" description="Helical" evidence="6">
    <location>
        <begin position="38"/>
        <end position="59"/>
    </location>
</feature>
<proteinExistence type="predicted"/>
<dbReference type="GO" id="GO:0005886">
    <property type="term" value="C:plasma membrane"/>
    <property type="evidence" value="ECO:0007669"/>
    <property type="project" value="UniProtKB-SubCell"/>
</dbReference>
<feature type="transmembrane region" description="Helical" evidence="6">
    <location>
        <begin position="340"/>
        <end position="359"/>
    </location>
</feature>
<evidence type="ECO:0000256" key="5">
    <source>
        <dbReference type="ARBA" id="ARBA00023136"/>
    </source>
</evidence>
<sequence>MSQLKKGAALSYVTIILTNGIGLLLTPFIIKHLGDSEYGLYTLIGSLIGTISVLDFGLNNTIVRFVAKFRAKQDRQAEDNFLATVMIIYGIISAVIAIVGIGLYFNLADVFEKLTPAELEKAKIMFSILIFNLAITLPGGAFTAICSAYEHFVYPRALNIIKYCVRSLMVVGLLLWGGDSVSIVVLDTVINVIVISMNAYYVLRILKARFKLYSFEMQLVREIFKYSIWIFIFAMVGQFQWRAGQLILGDMIGPKAVGIYGVGILLGTYYGAFSTAISGVFLPRATKMTVLEAKADELTDQMTRIGRFSLIILLMILGGFLLYGRQFVHLWVGDNYRDSFIVAIIIMFSYTLPLVQSFANSILEARSMFSFKAVTYISLIAIGTGIGAWLTQFYGLVGIIYGSAGGWILSQIIMNIYYKRVIRLEIGRFFKELFGGLLPAFLVILLIGYGIDFLPGKNWLNLVLKISAFGIVYCALVYKFGMNASERAVISSSIPFLKKKSHA</sequence>
<dbReference type="Proteomes" id="UP000535020">
    <property type="component" value="Unassembled WGS sequence"/>
</dbReference>
<feature type="transmembrane region" description="Helical" evidence="6">
    <location>
        <begin position="160"/>
        <end position="177"/>
    </location>
</feature>
<evidence type="ECO:0000256" key="3">
    <source>
        <dbReference type="ARBA" id="ARBA00022692"/>
    </source>
</evidence>
<feature type="transmembrane region" description="Helical" evidence="6">
    <location>
        <begin position="259"/>
        <end position="282"/>
    </location>
</feature>
<feature type="transmembrane region" description="Helical" evidence="6">
    <location>
        <begin position="396"/>
        <end position="417"/>
    </location>
</feature>
<dbReference type="RefSeq" id="WP_176005708.1">
    <property type="nucleotide sequence ID" value="NZ_JABWMI010000010.1"/>
</dbReference>
<protein>
    <submittedName>
        <fullName evidence="7">Oligosaccharide flippase family protein</fullName>
    </submittedName>
</protein>
<organism evidence="7 8">
    <name type="scientific">Flavobacterium agri</name>
    <dbReference type="NCBI Taxonomy" id="2743471"/>
    <lineage>
        <taxon>Bacteria</taxon>
        <taxon>Pseudomonadati</taxon>
        <taxon>Bacteroidota</taxon>
        <taxon>Flavobacteriia</taxon>
        <taxon>Flavobacteriales</taxon>
        <taxon>Flavobacteriaceae</taxon>
        <taxon>Flavobacterium</taxon>
    </lineage>
</organism>
<evidence type="ECO:0000256" key="2">
    <source>
        <dbReference type="ARBA" id="ARBA00022475"/>
    </source>
</evidence>
<feature type="transmembrane region" description="Helical" evidence="6">
    <location>
        <begin position="308"/>
        <end position="328"/>
    </location>
</feature>
<dbReference type="EMBL" id="JACBJI010000003">
    <property type="protein sequence ID" value="NYA70892.1"/>
    <property type="molecule type" value="Genomic_DNA"/>
</dbReference>
<feature type="transmembrane region" description="Helical" evidence="6">
    <location>
        <begin position="371"/>
        <end position="390"/>
    </location>
</feature>
<dbReference type="InterPro" id="IPR050833">
    <property type="entry name" value="Poly_Biosynth_Transport"/>
</dbReference>
<keyword evidence="3 6" id="KW-0812">Transmembrane</keyword>
<keyword evidence="5 6" id="KW-0472">Membrane</keyword>
<feature type="transmembrane region" description="Helical" evidence="6">
    <location>
        <begin position="183"/>
        <end position="203"/>
    </location>
</feature>
<reference evidence="7 8" key="1">
    <citation type="submission" date="2020-07" db="EMBL/GenBank/DDBJ databases">
        <authorList>
            <person name="Sun Q."/>
        </authorList>
    </citation>
    <scope>NUCLEOTIDE SEQUENCE [LARGE SCALE GENOMIC DNA]</scope>
    <source>
        <strain evidence="7 8">MAH-1</strain>
    </source>
</reference>
<evidence type="ECO:0000256" key="6">
    <source>
        <dbReference type="SAM" id="Phobius"/>
    </source>
</evidence>
<keyword evidence="4 6" id="KW-1133">Transmembrane helix</keyword>
<keyword evidence="2" id="KW-1003">Cell membrane</keyword>
<comment type="caution">
    <text evidence="7">The sequence shown here is derived from an EMBL/GenBank/DDBJ whole genome shotgun (WGS) entry which is preliminary data.</text>
</comment>
<dbReference type="PANTHER" id="PTHR30250:SF26">
    <property type="entry name" value="PSMA PROTEIN"/>
    <property type="match status" value="1"/>
</dbReference>
<dbReference type="InterPro" id="IPR002797">
    <property type="entry name" value="Polysacc_synth"/>
</dbReference>
<comment type="subcellular location">
    <subcellularLocation>
        <location evidence="1">Cell membrane</location>
        <topology evidence="1">Multi-pass membrane protein</topology>
    </subcellularLocation>
</comment>
<name>A0A7Y9C721_9FLAO</name>
<feature type="transmembrane region" description="Helical" evidence="6">
    <location>
        <begin position="459"/>
        <end position="478"/>
    </location>
</feature>
<dbReference type="Pfam" id="PF01943">
    <property type="entry name" value="Polysacc_synt"/>
    <property type="match status" value="1"/>
</dbReference>
<evidence type="ECO:0000313" key="8">
    <source>
        <dbReference type="Proteomes" id="UP000535020"/>
    </source>
</evidence>